<dbReference type="PRINTS" id="PR00380">
    <property type="entry name" value="KINESINHEAVY"/>
</dbReference>
<dbReference type="InterPro" id="IPR036961">
    <property type="entry name" value="Kinesin_motor_dom_sf"/>
</dbReference>
<evidence type="ECO:0000256" key="1">
    <source>
        <dbReference type="ARBA" id="ARBA00022741"/>
    </source>
</evidence>
<evidence type="ECO:0000256" key="7">
    <source>
        <dbReference type="SAM" id="MobiDB-lite"/>
    </source>
</evidence>
<comment type="similarity">
    <text evidence="5">Belongs to the TRAFAC class myosin-kinesin ATPase superfamily. Kinesin family.</text>
</comment>
<evidence type="ECO:0000256" key="3">
    <source>
        <dbReference type="ARBA" id="ARBA00023054"/>
    </source>
</evidence>
<dbReference type="InterPro" id="IPR000253">
    <property type="entry name" value="FHA_dom"/>
</dbReference>
<dbReference type="SMART" id="SM00129">
    <property type="entry name" value="KISc"/>
    <property type="match status" value="1"/>
</dbReference>
<feature type="compositionally biased region" description="Basic and acidic residues" evidence="7">
    <location>
        <begin position="1108"/>
        <end position="1117"/>
    </location>
</feature>
<evidence type="ECO:0000256" key="2">
    <source>
        <dbReference type="ARBA" id="ARBA00022840"/>
    </source>
</evidence>
<dbReference type="SUPFAM" id="SSF49879">
    <property type="entry name" value="SMAD/FHA domain"/>
    <property type="match status" value="1"/>
</dbReference>
<name>A0ABN7SXG6_OIKDI</name>
<reference evidence="9 10" key="1">
    <citation type="submission" date="2021-04" db="EMBL/GenBank/DDBJ databases">
        <authorList>
            <person name="Bliznina A."/>
        </authorList>
    </citation>
    <scope>NUCLEOTIDE SEQUENCE [LARGE SCALE GENOMIC DNA]</scope>
</reference>
<evidence type="ECO:0000259" key="8">
    <source>
        <dbReference type="PROSITE" id="PS50067"/>
    </source>
</evidence>
<feature type="domain" description="Kinesin motor" evidence="8">
    <location>
        <begin position="5"/>
        <end position="353"/>
    </location>
</feature>
<dbReference type="EMBL" id="OU015566">
    <property type="protein sequence ID" value="CAG5106333.1"/>
    <property type="molecule type" value="Genomic_DNA"/>
</dbReference>
<keyword evidence="10" id="KW-1185">Reference proteome</keyword>
<feature type="binding site" evidence="5">
    <location>
        <begin position="108"/>
        <end position="115"/>
    </location>
    <ligand>
        <name>ATP</name>
        <dbReference type="ChEBI" id="CHEBI:30616"/>
    </ligand>
</feature>
<evidence type="ECO:0000313" key="9">
    <source>
        <dbReference type="EMBL" id="CAG5106333.1"/>
    </source>
</evidence>
<organism evidence="9 10">
    <name type="scientific">Oikopleura dioica</name>
    <name type="common">Tunicate</name>
    <dbReference type="NCBI Taxonomy" id="34765"/>
    <lineage>
        <taxon>Eukaryota</taxon>
        <taxon>Metazoa</taxon>
        <taxon>Chordata</taxon>
        <taxon>Tunicata</taxon>
        <taxon>Appendicularia</taxon>
        <taxon>Copelata</taxon>
        <taxon>Oikopleuridae</taxon>
        <taxon>Oikopleura</taxon>
    </lineage>
</organism>
<dbReference type="Pfam" id="PF00225">
    <property type="entry name" value="Kinesin"/>
    <property type="match status" value="1"/>
</dbReference>
<evidence type="ECO:0000256" key="4">
    <source>
        <dbReference type="ARBA" id="ARBA00023175"/>
    </source>
</evidence>
<feature type="compositionally biased region" description="Polar residues" evidence="7">
    <location>
        <begin position="1245"/>
        <end position="1254"/>
    </location>
</feature>
<dbReference type="InterPro" id="IPR019821">
    <property type="entry name" value="Kinesin_motor_CS"/>
</dbReference>
<dbReference type="InterPro" id="IPR008984">
    <property type="entry name" value="SMAD_FHA_dom_sf"/>
</dbReference>
<dbReference type="SUPFAM" id="SSF52540">
    <property type="entry name" value="P-loop containing nucleoside triphosphate hydrolases"/>
    <property type="match status" value="1"/>
</dbReference>
<dbReference type="PANTHER" id="PTHR47117">
    <property type="entry name" value="STAR-RELATED LIPID TRANSFER PROTEIN 9"/>
    <property type="match status" value="1"/>
</dbReference>
<feature type="coiled-coil region" evidence="6">
    <location>
        <begin position="888"/>
        <end position="915"/>
    </location>
</feature>
<protein>
    <submittedName>
        <fullName evidence="9">Oidioi.mRNA.OKI2018_I69.chr1.g2795.t1.cds</fullName>
    </submittedName>
</protein>
<feature type="compositionally biased region" description="Basic and acidic residues" evidence="7">
    <location>
        <begin position="1197"/>
        <end position="1216"/>
    </location>
</feature>
<dbReference type="InterPro" id="IPR027417">
    <property type="entry name" value="P-loop_NTPase"/>
</dbReference>
<feature type="compositionally biased region" description="Polar residues" evidence="7">
    <location>
        <begin position="1118"/>
        <end position="1131"/>
    </location>
</feature>
<evidence type="ECO:0000256" key="6">
    <source>
        <dbReference type="SAM" id="Coils"/>
    </source>
</evidence>
<gene>
    <name evidence="9" type="ORF">OKIOD_LOCUS11560</name>
</gene>
<proteinExistence type="inferred from homology"/>
<evidence type="ECO:0000256" key="5">
    <source>
        <dbReference type="PROSITE-ProRule" id="PRU00283"/>
    </source>
</evidence>
<dbReference type="Gene3D" id="3.40.850.10">
    <property type="entry name" value="Kinesin motor domain"/>
    <property type="match status" value="1"/>
</dbReference>
<dbReference type="Gene3D" id="2.60.200.20">
    <property type="match status" value="1"/>
</dbReference>
<keyword evidence="1 5" id="KW-0547">Nucleotide-binding</keyword>
<dbReference type="InterPro" id="IPR001752">
    <property type="entry name" value="Kinesin_motor_dom"/>
</dbReference>
<keyword evidence="4 5" id="KW-0505">Motor protein</keyword>
<feature type="coiled-coil region" evidence="6">
    <location>
        <begin position="361"/>
        <end position="457"/>
    </location>
</feature>
<feature type="region of interest" description="Disordered" evidence="7">
    <location>
        <begin position="1108"/>
        <end position="1260"/>
    </location>
</feature>
<feature type="compositionally biased region" description="Low complexity" evidence="7">
    <location>
        <begin position="1183"/>
        <end position="1192"/>
    </location>
</feature>
<dbReference type="Proteomes" id="UP001158576">
    <property type="component" value="Chromosome 1"/>
</dbReference>
<keyword evidence="2 5" id="KW-0067">ATP-binding</keyword>
<sequence length="1260" mass="143778">MAEDSIKVAIRLRPFNTREKKQPGGPKLVIGMEGPNLVISEPSKRDKVFKFDHCLWSHDGFKEQQGGYFAPSGFKSKYADQNYVYKELGAPLLENALKGFNCAIFAYGQTGSGKSYSIFGNEKNKGIIPMIINNLYEHINKTRSTGAIDFSVRVTMLEIYNEEVRDLLSKSGEKKKLQIRENKKEFFVPGLQDKPVFSYADVDSWLKIGEKNRTIGATKMNETSSRAHTIFTIKITQNVVESGDVKNSEMVLVDLAGSERTGKAETTGIRQKEGIGINKSLTTLGLVFQSLYDMQKGKPNVVIPWRDSSLTKLLKKALSGNSKTVMVAAISPDFNNYEETMSTLWYADKVKSLKTKAVVNVQTSHRAVDELERELARLRQEQANQPKIVEEQIINLSDEERKELEDEIERQRQELETQIKNTEARINDLTSDYEKRLKNHRAESEARIKELADFEQKKRTEPHLWNLAKDSRETGNIVYFLHRGVTMGGSQDNSGIQLKFPGIRPQHIRITNTKNKLITLEFTQQGQQSRFPVHINGKSVSTKVKHTLYHGDQISFGMALVFVLHHPQDLATRIEEGENANREHKSYDEIMEEIADFGEQIEKNKQTIADSNERIQLMQQVAKANFIGRELFKNVFYEIVYPSKKLTDNPHCGIKKTYIYAQNDDGVGYYLEKEKFEDNFEHMEEMYTDFQEGKDVDLEPGTDPFVKDSLACNLVGMASIKLNPIGYVGEKWQSIKIKNLSGEDLGIGGVKHGPCDEVGNRQDVFRGHVNYSVEFNKLRFSKLKPKTTEIRFVLLDKEERKTRPKAKEIPDFEGDKKIVPLGPETKNLRDQLAGGTLWIQVHGIIKGRERLGREMTGLEEPQVDEEKENMRVLLEELKIKISDQDGQINDQQKIIEDQKRSQEEQQRRMNDQQRMLDELLTGQKKMMEAIEREKANPPSPPKNYDSKFEAINKRLDDIPRQQASITNFNQTIINRMHQDNRYIHNKLNFLIQDQKISVAMRNDVTRFISSTRGCLQWLNPEFFRKLMQEILMIHAKVDKLLKCACKCDEKEIKEVVAAINGFTFPDIDSTESIVLETPTVENEVKTDQEKLKIQINQANGYEQMSYEELRRAQESGHSEVTTGFTTYEQIPNPTPRPKSAKKATTHKEPQKASPKTKPLAIETVPDESLSKITPAYENIPQRPSSTKSSESSPPKDPSTKDKKEDKKSKKSDPTKESKKKPKSASKEKDLRSSTRAVSPPPNPPLSTDQQNPQSEACAIM</sequence>
<evidence type="ECO:0000313" key="10">
    <source>
        <dbReference type="Proteomes" id="UP001158576"/>
    </source>
</evidence>
<keyword evidence="3 6" id="KW-0175">Coiled coil</keyword>
<dbReference type="PROSITE" id="PS00411">
    <property type="entry name" value="KINESIN_MOTOR_1"/>
    <property type="match status" value="1"/>
</dbReference>
<dbReference type="PROSITE" id="PS50067">
    <property type="entry name" value="KINESIN_MOTOR_2"/>
    <property type="match status" value="1"/>
</dbReference>
<accession>A0ABN7SXG6</accession>
<dbReference type="Pfam" id="PF00498">
    <property type="entry name" value="FHA"/>
    <property type="match status" value="1"/>
</dbReference>